<evidence type="ECO:0000256" key="6">
    <source>
        <dbReference type="ARBA" id="ARBA00022840"/>
    </source>
</evidence>
<gene>
    <name evidence="8" type="primary">coaE</name>
    <name evidence="10" type="ORF">HNR75_000227</name>
</gene>
<comment type="subcellular location">
    <subcellularLocation>
        <location evidence="8">Cytoplasm</location>
    </subcellularLocation>
</comment>
<comment type="similarity">
    <text evidence="1 8">Belongs to the CoaE family.</text>
</comment>
<evidence type="ECO:0000256" key="9">
    <source>
        <dbReference type="NCBIfam" id="TIGR00152"/>
    </source>
</evidence>
<dbReference type="HAMAP" id="MF_00376">
    <property type="entry name" value="Dephospho_CoA_kinase"/>
    <property type="match status" value="1"/>
</dbReference>
<feature type="binding site" evidence="8">
    <location>
        <begin position="11"/>
        <end position="16"/>
    </location>
    <ligand>
        <name>ATP</name>
        <dbReference type="ChEBI" id="CHEBI:30616"/>
    </ligand>
</feature>
<dbReference type="InterPro" id="IPR027417">
    <property type="entry name" value="P-loop_NTPase"/>
</dbReference>
<dbReference type="SUPFAM" id="SSF52540">
    <property type="entry name" value="P-loop containing nucleoside triphosphate hydrolases"/>
    <property type="match status" value="1"/>
</dbReference>
<protein>
    <recommendedName>
        <fullName evidence="8 9">Dephospho-CoA kinase</fullName>
        <ecNumber evidence="8 9">2.7.1.24</ecNumber>
    </recommendedName>
    <alternativeName>
        <fullName evidence="8">Dephosphocoenzyme A kinase</fullName>
    </alternativeName>
</protein>
<dbReference type="EC" id="2.7.1.24" evidence="8 9"/>
<dbReference type="PROSITE" id="PS51219">
    <property type="entry name" value="DPCK"/>
    <property type="match status" value="1"/>
</dbReference>
<accession>A0A841GIM8</accession>
<comment type="caution">
    <text evidence="10">The sequence shown here is derived from an EMBL/GenBank/DDBJ whole genome shotgun (WGS) entry which is preliminary data.</text>
</comment>
<dbReference type="GO" id="GO:0005524">
    <property type="term" value="F:ATP binding"/>
    <property type="evidence" value="ECO:0007669"/>
    <property type="project" value="UniProtKB-UniRule"/>
</dbReference>
<evidence type="ECO:0000256" key="3">
    <source>
        <dbReference type="ARBA" id="ARBA00022679"/>
    </source>
</evidence>
<evidence type="ECO:0000256" key="7">
    <source>
        <dbReference type="ARBA" id="ARBA00022993"/>
    </source>
</evidence>
<keyword evidence="5 8" id="KW-0418">Kinase</keyword>
<dbReference type="GO" id="GO:0005737">
    <property type="term" value="C:cytoplasm"/>
    <property type="evidence" value="ECO:0007669"/>
    <property type="project" value="UniProtKB-SubCell"/>
</dbReference>
<dbReference type="CDD" id="cd02022">
    <property type="entry name" value="DPCK"/>
    <property type="match status" value="1"/>
</dbReference>
<comment type="function">
    <text evidence="8">Catalyzes the phosphorylation of the 3'-hydroxyl group of dephosphocoenzyme A to form coenzyme A.</text>
</comment>
<dbReference type="UniPathway" id="UPA00241">
    <property type="reaction ID" value="UER00356"/>
</dbReference>
<organism evidence="10 11">
    <name type="scientific">Tolumonas osonensis</name>
    <dbReference type="NCBI Taxonomy" id="675874"/>
    <lineage>
        <taxon>Bacteria</taxon>
        <taxon>Pseudomonadati</taxon>
        <taxon>Pseudomonadota</taxon>
        <taxon>Gammaproteobacteria</taxon>
        <taxon>Aeromonadales</taxon>
        <taxon>Aeromonadaceae</taxon>
        <taxon>Tolumonas</taxon>
    </lineage>
</organism>
<evidence type="ECO:0000313" key="10">
    <source>
        <dbReference type="EMBL" id="MBB6054362.1"/>
    </source>
</evidence>
<dbReference type="Gene3D" id="3.40.50.300">
    <property type="entry name" value="P-loop containing nucleotide triphosphate hydrolases"/>
    <property type="match status" value="1"/>
</dbReference>
<keyword evidence="11" id="KW-1185">Reference proteome</keyword>
<dbReference type="InterPro" id="IPR001977">
    <property type="entry name" value="Depp_CoAkinase"/>
</dbReference>
<proteinExistence type="inferred from homology"/>
<evidence type="ECO:0000256" key="4">
    <source>
        <dbReference type="ARBA" id="ARBA00022741"/>
    </source>
</evidence>
<name>A0A841GIM8_9GAMM</name>
<reference evidence="10 11" key="1">
    <citation type="submission" date="2020-08" db="EMBL/GenBank/DDBJ databases">
        <title>Genomic Encyclopedia of Type Strains, Phase IV (KMG-IV): sequencing the most valuable type-strain genomes for metagenomic binning, comparative biology and taxonomic classification.</title>
        <authorList>
            <person name="Goeker M."/>
        </authorList>
    </citation>
    <scope>NUCLEOTIDE SEQUENCE [LARGE SCALE GENOMIC DNA]</scope>
    <source>
        <strain evidence="10 11">DSM 22975</strain>
    </source>
</reference>
<dbReference type="Pfam" id="PF01121">
    <property type="entry name" value="CoaE"/>
    <property type="match status" value="1"/>
</dbReference>
<keyword evidence="7 8" id="KW-0173">Coenzyme A biosynthesis</keyword>
<dbReference type="RefSeq" id="WP_188025177.1">
    <property type="nucleotide sequence ID" value="NZ_JACHGR010000001.1"/>
</dbReference>
<evidence type="ECO:0000256" key="1">
    <source>
        <dbReference type="ARBA" id="ARBA00009018"/>
    </source>
</evidence>
<dbReference type="PANTHER" id="PTHR10695">
    <property type="entry name" value="DEPHOSPHO-COA KINASE-RELATED"/>
    <property type="match status" value="1"/>
</dbReference>
<evidence type="ECO:0000256" key="8">
    <source>
        <dbReference type="HAMAP-Rule" id="MF_00376"/>
    </source>
</evidence>
<dbReference type="AlphaFoldDB" id="A0A841GIM8"/>
<keyword evidence="3 8" id="KW-0808">Transferase</keyword>
<comment type="catalytic activity">
    <reaction evidence="8">
        <text>3'-dephospho-CoA + ATP = ADP + CoA + H(+)</text>
        <dbReference type="Rhea" id="RHEA:18245"/>
        <dbReference type="ChEBI" id="CHEBI:15378"/>
        <dbReference type="ChEBI" id="CHEBI:30616"/>
        <dbReference type="ChEBI" id="CHEBI:57287"/>
        <dbReference type="ChEBI" id="CHEBI:57328"/>
        <dbReference type="ChEBI" id="CHEBI:456216"/>
        <dbReference type="EC" id="2.7.1.24"/>
    </reaction>
</comment>
<sequence>MFIVGLTGGIGSGKSTVARDFTALGVPCIDADQTARDVVEPGEPALAAIVQHFGRDILQPDGTLDRRRLREKVFAEPAARAWLNQLLHPLIRERMLQQCQQAQGPYCLLMVPLLFENQLQSLVQRTLVIDVDEATQIRRTMQRDNTTEEQVRAIISTQCPRQQRLALADDVLNNSDNVTPEQRRQAVAALHQHYLQLAAATDSTAPPSR</sequence>
<evidence type="ECO:0000256" key="2">
    <source>
        <dbReference type="ARBA" id="ARBA00022490"/>
    </source>
</evidence>
<keyword evidence="4 8" id="KW-0547">Nucleotide-binding</keyword>
<evidence type="ECO:0000256" key="5">
    <source>
        <dbReference type="ARBA" id="ARBA00022777"/>
    </source>
</evidence>
<dbReference type="Proteomes" id="UP000585721">
    <property type="component" value="Unassembled WGS sequence"/>
</dbReference>
<dbReference type="EMBL" id="JACHGR010000001">
    <property type="protein sequence ID" value="MBB6054362.1"/>
    <property type="molecule type" value="Genomic_DNA"/>
</dbReference>
<dbReference type="GO" id="GO:0004140">
    <property type="term" value="F:dephospho-CoA kinase activity"/>
    <property type="evidence" value="ECO:0007669"/>
    <property type="project" value="UniProtKB-UniRule"/>
</dbReference>
<evidence type="ECO:0000313" key="11">
    <source>
        <dbReference type="Proteomes" id="UP000585721"/>
    </source>
</evidence>
<keyword evidence="2 8" id="KW-0963">Cytoplasm</keyword>
<dbReference type="FunFam" id="3.40.50.300:FF:000518">
    <property type="entry name" value="Dephospho-CoA kinase"/>
    <property type="match status" value="1"/>
</dbReference>
<dbReference type="PANTHER" id="PTHR10695:SF46">
    <property type="entry name" value="BIFUNCTIONAL COENZYME A SYNTHASE-RELATED"/>
    <property type="match status" value="1"/>
</dbReference>
<dbReference type="NCBIfam" id="TIGR00152">
    <property type="entry name" value="dephospho-CoA kinase"/>
    <property type="match status" value="1"/>
</dbReference>
<dbReference type="GO" id="GO:0015937">
    <property type="term" value="P:coenzyme A biosynthetic process"/>
    <property type="evidence" value="ECO:0007669"/>
    <property type="project" value="UniProtKB-UniRule"/>
</dbReference>
<keyword evidence="6 8" id="KW-0067">ATP-binding</keyword>
<comment type="pathway">
    <text evidence="8">Cofactor biosynthesis; coenzyme A biosynthesis; CoA from (R)-pantothenate: step 5/5.</text>
</comment>